<name>A0ABM5U4U4_CORUL</name>
<gene>
    <name evidence="1" type="ORF">CulFRC58_2337</name>
</gene>
<dbReference type="EMBL" id="CP011913">
    <property type="protein sequence ID" value="AKN78191.1"/>
    <property type="molecule type" value="Genomic_DNA"/>
</dbReference>
<proteinExistence type="predicted"/>
<evidence type="ECO:0000313" key="1">
    <source>
        <dbReference type="EMBL" id="AKN78191.1"/>
    </source>
</evidence>
<evidence type="ECO:0000313" key="2">
    <source>
        <dbReference type="Proteomes" id="UP000036185"/>
    </source>
</evidence>
<sequence length="87" mass="9812">MVVARLLSGPLSAIYFSGSHRAGRFFLGEPRPPARDQSHIYRVKAPTMFSLCYPYTAHTTAGAHQDIPLQPRVIMTSARKKRWHGFT</sequence>
<organism evidence="1 2">
    <name type="scientific">Corynebacterium ulcerans FRC58</name>
    <dbReference type="NCBI Taxonomy" id="1408268"/>
    <lineage>
        <taxon>Bacteria</taxon>
        <taxon>Bacillati</taxon>
        <taxon>Actinomycetota</taxon>
        <taxon>Actinomycetes</taxon>
        <taxon>Mycobacteriales</taxon>
        <taxon>Corynebacteriaceae</taxon>
        <taxon>Corynebacterium</taxon>
    </lineage>
</organism>
<accession>A0ABM5U4U4</accession>
<dbReference type="Proteomes" id="UP000036185">
    <property type="component" value="Chromosome"/>
</dbReference>
<keyword evidence="2" id="KW-1185">Reference proteome</keyword>
<protein>
    <submittedName>
        <fullName evidence="1">Uncharacterized protein</fullName>
    </submittedName>
</protein>
<reference evidence="1 2" key="1">
    <citation type="journal article" date="2014" name="Int. J. Syst. Evol. Microbiol.">
        <title>Draft Genome Sequence of Corynebacterium ulcerans FRC58, Isolated from the Bronchitic Aspiration of a Patient in France.</title>
        <authorList>
            <person name="Silva Ado S."/>
            <person name="Barauna R.A."/>
            <person name="de Sa P.C."/>
            <person name="das Gracas D.A."/>
            <person name="Carneiro A.R."/>
            <person name="Thouvenin M."/>
            <person name="Azevedo V."/>
            <person name="Badell E."/>
            <person name="Guiso N."/>
            <person name="da Silva A.L."/>
            <person name="Ramos R.T."/>
        </authorList>
    </citation>
    <scope>NUCLEOTIDE SEQUENCE [LARGE SCALE GENOMIC DNA]</scope>
    <source>
        <strain evidence="1 2">FRC58</strain>
    </source>
</reference>